<dbReference type="Proteomes" id="UP000887565">
    <property type="component" value="Unplaced"/>
</dbReference>
<evidence type="ECO:0000313" key="2">
    <source>
        <dbReference type="WBParaSite" id="nRc.2.0.1.t26043-RA"/>
    </source>
</evidence>
<keyword evidence="1" id="KW-1185">Reference proteome</keyword>
<sequence>MSSSLEVTELAEPICFVTKALLMIQLNCQQWIIGQGFPATDASIPDLIVQPTKEADSNNELPVKTSIINITDRSCPLLFINFN</sequence>
<organism evidence="1 2">
    <name type="scientific">Romanomermis culicivorax</name>
    <name type="common">Nematode worm</name>
    <dbReference type="NCBI Taxonomy" id="13658"/>
    <lineage>
        <taxon>Eukaryota</taxon>
        <taxon>Metazoa</taxon>
        <taxon>Ecdysozoa</taxon>
        <taxon>Nematoda</taxon>
        <taxon>Enoplea</taxon>
        <taxon>Dorylaimia</taxon>
        <taxon>Mermithida</taxon>
        <taxon>Mermithoidea</taxon>
        <taxon>Mermithidae</taxon>
        <taxon>Romanomermis</taxon>
    </lineage>
</organism>
<protein>
    <submittedName>
        <fullName evidence="2">Uncharacterized protein</fullName>
    </submittedName>
</protein>
<proteinExistence type="predicted"/>
<reference evidence="2" key="1">
    <citation type="submission" date="2022-11" db="UniProtKB">
        <authorList>
            <consortium name="WormBaseParasite"/>
        </authorList>
    </citation>
    <scope>IDENTIFICATION</scope>
</reference>
<accession>A0A915JIV0</accession>
<evidence type="ECO:0000313" key="1">
    <source>
        <dbReference type="Proteomes" id="UP000887565"/>
    </source>
</evidence>
<dbReference type="AlphaFoldDB" id="A0A915JIV0"/>
<name>A0A915JIV0_ROMCU</name>
<dbReference type="WBParaSite" id="nRc.2.0.1.t26043-RA">
    <property type="protein sequence ID" value="nRc.2.0.1.t26043-RA"/>
    <property type="gene ID" value="nRc.2.0.1.g26043"/>
</dbReference>